<dbReference type="Gene3D" id="3.90.70.10">
    <property type="entry name" value="Cysteine proteinases"/>
    <property type="match status" value="1"/>
</dbReference>
<dbReference type="PROSITE" id="PS51257">
    <property type="entry name" value="PROKAR_LIPOPROTEIN"/>
    <property type="match status" value="1"/>
</dbReference>
<keyword evidence="3" id="KW-1185">Reference proteome</keyword>
<dbReference type="InterPro" id="IPR039563">
    <property type="entry name" value="Peptidase_C39_single_dom"/>
</dbReference>
<sequence>MQASLRSSLRCAQWLAACAAALLLAGCGMLIPQTVDLRTAWPESVPRQAELARVPFFPQDDYQCGPAALAMAMVHAGAPVRPETLVEEVWVPSRHGSLQVEMLAAPRRHGLVSYRLAPHYADLLREVAAGNPVIVLQDVGMFLPEWHYAVVNGYDYATGTVYLRSGLQMRQAMPFSYFERTWLAGRYWAMVVLPPGRIAATATEERWLDALLGLARGRDADASVRGYRAALARWPDSLPAAVGLANHLHAQNALDEAAAVLRMALQRHPDSVILMNNLAQTLSDQGRNGEALALIHRADAAQSPFGSEVRATRELIEERLRAAGS</sequence>
<organism evidence="2 3">
    <name type="scientific">Ramlibacter cellulosilyticus</name>
    <dbReference type="NCBI Taxonomy" id="2764187"/>
    <lineage>
        <taxon>Bacteria</taxon>
        <taxon>Pseudomonadati</taxon>
        <taxon>Pseudomonadota</taxon>
        <taxon>Betaproteobacteria</taxon>
        <taxon>Burkholderiales</taxon>
        <taxon>Comamonadaceae</taxon>
        <taxon>Ramlibacter</taxon>
    </lineage>
</organism>
<comment type="caution">
    <text evidence="2">The sequence shown here is derived from an EMBL/GenBank/DDBJ whole genome shotgun (WGS) entry which is preliminary data.</text>
</comment>
<evidence type="ECO:0000259" key="1">
    <source>
        <dbReference type="Pfam" id="PF13529"/>
    </source>
</evidence>
<protein>
    <submittedName>
        <fullName evidence="2">PA2778 family cysteine peptidase</fullName>
    </submittedName>
</protein>
<dbReference type="InterPro" id="IPR011990">
    <property type="entry name" value="TPR-like_helical_dom_sf"/>
</dbReference>
<dbReference type="Proteomes" id="UP000608513">
    <property type="component" value="Unassembled WGS sequence"/>
</dbReference>
<dbReference type="InterPro" id="IPR039564">
    <property type="entry name" value="Peptidase_C39-like"/>
</dbReference>
<dbReference type="EMBL" id="JACORT010000001">
    <property type="protein sequence ID" value="MBC5782085.1"/>
    <property type="molecule type" value="Genomic_DNA"/>
</dbReference>
<dbReference type="NCBIfam" id="NF033920">
    <property type="entry name" value="C39_PA2778_fam"/>
    <property type="match status" value="1"/>
</dbReference>
<dbReference type="RefSeq" id="WP_187074802.1">
    <property type="nucleotide sequence ID" value="NZ_JACORT010000001.1"/>
</dbReference>
<dbReference type="Pfam" id="PF14559">
    <property type="entry name" value="TPR_19"/>
    <property type="match status" value="1"/>
</dbReference>
<feature type="domain" description="Peptidase C39-like" evidence="1">
    <location>
        <begin position="54"/>
        <end position="163"/>
    </location>
</feature>
<reference evidence="2" key="1">
    <citation type="submission" date="2020-08" db="EMBL/GenBank/DDBJ databases">
        <title>Ramlibacter sp. USB13 16S ribosomal RNA gene genome sequencing and assembly.</title>
        <authorList>
            <person name="Kang M."/>
        </authorList>
    </citation>
    <scope>NUCLEOTIDE SEQUENCE</scope>
    <source>
        <strain evidence="2">USB13</strain>
    </source>
</reference>
<dbReference type="SUPFAM" id="SSF48452">
    <property type="entry name" value="TPR-like"/>
    <property type="match status" value="1"/>
</dbReference>
<accession>A0A923MN45</accession>
<dbReference type="AlphaFoldDB" id="A0A923MN45"/>
<proteinExistence type="predicted"/>
<dbReference type="Pfam" id="PF13529">
    <property type="entry name" value="Peptidase_C39_2"/>
    <property type="match status" value="1"/>
</dbReference>
<name>A0A923MN45_9BURK</name>
<evidence type="ECO:0000313" key="3">
    <source>
        <dbReference type="Proteomes" id="UP000608513"/>
    </source>
</evidence>
<dbReference type="CDD" id="cd02549">
    <property type="entry name" value="Peptidase_C39A"/>
    <property type="match status" value="1"/>
</dbReference>
<evidence type="ECO:0000313" key="2">
    <source>
        <dbReference type="EMBL" id="MBC5782085.1"/>
    </source>
</evidence>
<dbReference type="Gene3D" id="1.25.40.10">
    <property type="entry name" value="Tetratricopeptide repeat domain"/>
    <property type="match status" value="1"/>
</dbReference>
<gene>
    <name evidence="2" type="ORF">H8N03_03955</name>
</gene>